<name>A0ABS4TQU9_9PSEU</name>
<evidence type="ECO:0000313" key="1">
    <source>
        <dbReference type="EMBL" id="MBP2326793.1"/>
    </source>
</evidence>
<sequence length="150" mass="17407">MDERLLGKAARKKISEQWPRIARFLGPTGLANYIDDDFSHWSRHAEDLTPAERAAAYEEWADFYEWRLKQRATELADDRCKRYLVAEWTDSMAYCCRRSAAWARGEDPGAWLPQQERRPDLYAESLAIVTETVPQLNMRQPTPIATTRGS</sequence>
<evidence type="ECO:0000313" key="2">
    <source>
        <dbReference type="Proteomes" id="UP001519332"/>
    </source>
</evidence>
<reference evidence="1 2" key="1">
    <citation type="submission" date="2021-03" db="EMBL/GenBank/DDBJ databases">
        <title>Sequencing the genomes of 1000 actinobacteria strains.</title>
        <authorList>
            <person name="Klenk H.-P."/>
        </authorList>
    </citation>
    <scope>NUCLEOTIDE SEQUENCE [LARGE SCALE GENOMIC DNA]</scope>
    <source>
        <strain evidence="1 2">DSM 46670</strain>
    </source>
</reference>
<dbReference type="EMBL" id="JAGINW010000001">
    <property type="protein sequence ID" value="MBP2326793.1"/>
    <property type="molecule type" value="Genomic_DNA"/>
</dbReference>
<gene>
    <name evidence="1" type="ORF">JOF56_007178</name>
</gene>
<dbReference type="RefSeq" id="WP_209643820.1">
    <property type="nucleotide sequence ID" value="NZ_JAGINW010000001.1"/>
</dbReference>
<proteinExistence type="predicted"/>
<comment type="caution">
    <text evidence="1">The sequence shown here is derived from an EMBL/GenBank/DDBJ whole genome shotgun (WGS) entry which is preliminary data.</text>
</comment>
<organism evidence="1 2">
    <name type="scientific">Kibdelosporangium banguiense</name>
    <dbReference type="NCBI Taxonomy" id="1365924"/>
    <lineage>
        <taxon>Bacteria</taxon>
        <taxon>Bacillati</taxon>
        <taxon>Actinomycetota</taxon>
        <taxon>Actinomycetes</taxon>
        <taxon>Pseudonocardiales</taxon>
        <taxon>Pseudonocardiaceae</taxon>
        <taxon>Kibdelosporangium</taxon>
    </lineage>
</organism>
<dbReference type="Proteomes" id="UP001519332">
    <property type="component" value="Unassembled WGS sequence"/>
</dbReference>
<protein>
    <submittedName>
        <fullName evidence="1">YcjX-like family ATPase</fullName>
    </submittedName>
</protein>
<keyword evidence="2" id="KW-1185">Reference proteome</keyword>
<accession>A0ABS4TQU9</accession>